<comment type="similarity">
    <text evidence="1">Belongs to the MAM33 family.</text>
</comment>
<dbReference type="GO" id="GO:0042256">
    <property type="term" value="P:cytosolic ribosome assembly"/>
    <property type="evidence" value="ECO:0007669"/>
    <property type="project" value="TreeGrafter"/>
</dbReference>
<proteinExistence type="evidence at transcript level"/>
<sequence length="292" mass="32423">MAFSNVSSRTSRIISRAAQFTRSIEATSSCVNQINRSLARSVWHLSSNKDRTGSSLDVVGSVQKSVTWPGKPCTCGCAGLHTEADKQLSNFLAEEIQIEKESQKNPKIPTIAGFSVTTDGAEVTLTKEGSSDERVQVIFNVNHSVEFEENVEAEPPADSKDTDTPDGQMRSYPDFRVELTKSGKSTIAVQCSYTTDDDFNAEEEVEEGEADDPQDDLFLIDEVYMFKDQANEKTYRVGSEVMQGEMYDHLLALLESRGVDNDFADKLSDFASSFEHSSFIKFLESLKDTIKE</sequence>
<protein>
    <submittedName>
        <fullName evidence="3">C1q</fullName>
    </submittedName>
</protein>
<evidence type="ECO:0000256" key="2">
    <source>
        <dbReference type="SAM" id="MobiDB-lite"/>
    </source>
</evidence>
<reference evidence="3" key="1">
    <citation type="submission" date="2018-12" db="EMBL/GenBank/DDBJ databases">
        <title>Molecular cloning and characterization of three genes in Apostichopus japonicus.</title>
        <authorList>
            <person name="Shao Y."/>
            <person name="Li C."/>
        </authorList>
    </citation>
    <scope>NUCLEOTIDE SEQUENCE</scope>
</reference>
<dbReference type="PANTHER" id="PTHR10826:SF1">
    <property type="entry name" value="COMPLEMENT COMPONENT 1 Q SUBCOMPONENT-BINDING PROTEIN, MITOCHONDRIAL"/>
    <property type="match status" value="1"/>
</dbReference>
<accession>A0A7D0L982</accession>
<dbReference type="GO" id="GO:0005759">
    <property type="term" value="C:mitochondrial matrix"/>
    <property type="evidence" value="ECO:0007669"/>
    <property type="project" value="InterPro"/>
</dbReference>
<feature type="region of interest" description="Disordered" evidence="2">
    <location>
        <begin position="148"/>
        <end position="169"/>
    </location>
</feature>
<dbReference type="EMBL" id="MK309404">
    <property type="protein sequence ID" value="QDM02515.1"/>
    <property type="molecule type" value="mRNA"/>
</dbReference>
<dbReference type="InterPro" id="IPR003428">
    <property type="entry name" value="MAM33"/>
</dbReference>
<evidence type="ECO:0000256" key="1">
    <source>
        <dbReference type="ARBA" id="ARBA00005457"/>
    </source>
</evidence>
<dbReference type="Pfam" id="PF02330">
    <property type="entry name" value="MAM33"/>
    <property type="match status" value="1"/>
</dbReference>
<evidence type="ECO:0000313" key="3">
    <source>
        <dbReference type="EMBL" id="QDM02515.1"/>
    </source>
</evidence>
<dbReference type="SUPFAM" id="SSF54529">
    <property type="entry name" value="Mitochondrial glycoprotein MAM33-like"/>
    <property type="match status" value="1"/>
</dbReference>
<organism evidence="3">
    <name type="scientific">Stichopus japonicus</name>
    <name type="common">Sea cucumber</name>
    <dbReference type="NCBI Taxonomy" id="307972"/>
    <lineage>
        <taxon>Eukaryota</taxon>
        <taxon>Metazoa</taxon>
        <taxon>Echinodermata</taxon>
        <taxon>Eleutherozoa</taxon>
        <taxon>Echinozoa</taxon>
        <taxon>Holothuroidea</taxon>
        <taxon>Aspidochirotacea</taxon>
        <taxon>Aspidochirotida</taxon>
        <taxon>Stichopodidae</taxon>
        <taxon>Apostichopus</taxon>
    </lineage>
</organism>
<dbReference type="InterPro" id="IPR036561">
    <property type="entry name" value="MAM33_sf"/>
</dbReference>
<name>A0A7D0L982_STIJA</name>
<dbReference type="AlphaFoldDB" id="A0A7D0L982"/>
<dbReference type="Gene3D" id="3.10.280.10">
    <property type="entry name" value="Mitochondrial glycoprotein"/>
    <property type="match status" value="1"/>
</dbReference>
<dbReference type="PANTHER" id="PTHR10826">
    <property type="entry name" value="COMPLEMENT COMPONENT 1"/>
    <property type="match status" value="1"/>
</dbReference>